<dbReference type="Proteomes" id="UP000705867">
    <property type="component" value="Unassembled WGS sequence"/>
</dbReference>
<accession>A0A953M052</accession>
<dbReference type="InterPro" id="IPR021868">
    <property type="entry name" value="Alpha_2_Macroglob_MG3"/>
</dbReference>
<dbReference type="InterPro" id="IPR002890">
    <property type="entry name" value="MG2"/>
</dbReference>
<feature type="chain" id="PRO_5036680509" evidence="3">
    <location>
        <begin position="22"/>
        <end position="1928"/>
    </location>
</feature>
<proteinExistence type="inferred from homology"/>
<evidence type="ECO:0000259" key="5">
    <source>
        <dbReference type="SMART" id="SM01360"/>
    </source>
</evidence>
<evidence type="ECO:0000256" key="1">
    <source>
        <dbReference type="ARBA" id="ARBA00010556"/>
    </source>
</evidence>
<reference evidence="6" key="1">
    <citation type="journal article" date="2021" name="bioRxiv">
        <title>Unraveling nitrogen, sulfur and carbon metabolic pathways and microbial community transcriptional responses to substrate deprivation and toxicity stresses in a bioreactor mimicking anoxic brackish coastal sediment conditions.</title>
        <authorList>
            <person name="Martins P.D."/>
            <person name="Echeveste M.J."/>
            <person name="Arshad A."/>
            <person name="Kurth J."/>
            <person name="Ouboter H."/>
            <person name="Jetten M.S.M."/>
            <person name="Welte C.U."/>
        </authorList>
    </citation>
    <scope>NUCLEOTIDE SEQUENCE</scope>
    <source>
        <strain evidence="6">MAG_39</strain>
    </source>
</reference>
<dbReference type="InterPro" id="IPR011625">
    <property type="entry name" value="A2M_N_BRD"/>
</dbReference>
<dbReference type="Pfam" id="PF01835">
    <property type="entry name" value="MG2"/>
    <property type="match status" value="1"/>
</dbReference>
<feature type="signal peptide" evidence="3">
    <location>
        <begin position="1"/>
        <end position="21"/>
    </location>
</feature>
<dbReference type="Pfam" id="PF17973">
    <property type="entry name" value="bMG10"/>
    <property type="match status" value="1"/>
</dbReference>
<comment type="similarity">
    <text evidence="1">Belongs to the protease inhibitor I39 (alpha-2-macroglobulin) family. Bacterial alpha-2-macroglobulin subfamily.</text>
</comment>
<dbReference type="SMART" id="SM01360">
    <property type="entry name" value="A2M"/>
    <property type="match status" value="1"/>
</dbReference>
<organism evidence="6 7">
    <name type="scientific">Candidatus Nitrobium versatile</name>
    <dbReference type="NCBI Taxonomy" id="2884831"/>
    <lineage>
        <taxon>Bacteria</taxon>
        <taxon>Pseudomonadati</taxon>
        <taxon>Nitrospirota</taxon>
        <taxon>Nitrospiria</taxon>
        <taxon>Nitrospirales</taxon>
        <taxon>Nitrospiraceae</taxon>
        <taxon>Candidatus Nitrobium</taxon>
    </lineage>
</organism>
<dbReference type="Pfam" id="PF00207">
    <property type="entry name" value="A2M"/>
    <property type="match status" value="1"/>
</dbReference>
<dbReference type="PANTHER" id="PTHR40094:SF1">
    <property type="entry name" value="UBIQUITIN DOMAIN-CONTAINING PROTEIN"/>
    <property type="match status" value="1"/>
</dbReference>
<dbReference type="Pfam" id="PF07703">
    <property type="entry name" value="A2M_BRD"/>
    <property type="match status" value="1"/>
</dbReference>
<reference evidence="6" key="2">
    <citation type="submission" date="2021-08" db="EMBL/GenBank/DDBJ databases">
        <authorList>
            <person name="Dalcin Martins P."/>
        </authorList>
    </citation>
    <scope>NUCLEOTIDE SEQUENCE</scope>
    <source>
        <strain evidence="6">MAG_39</strain>
    </source>
</reference>
<feature type="domain" description="Alpha-2-macroglobulin" evidence="5">
    <location>
        <begin position="1264"/>
        <end position="1354"/>
    </location>
</feature>
<dbReference type="Pfam" id="PF11974">
    <property type="entry name" value="bMG3"/>
    <property type="match status" value="1"/>
</dbReference>
<evidence type="ECO:0000313" key="6">
    <source>
        <dbReference type="EMBL" id="MBZ0154710.1"/>
    </source>
</evidence>
<protein>
    <submittedName>
        <fullName evidence="6">Alpha-2-macroglobulin</fullName>
    </submittedName>
</protein>
<dbReference type="PANTHER" id="PTHR40094">
    <property type="entry name" value="ALPHA-2-MACROGLOBULIN HOMOLOG"/>
    <property type="match status" value="1"/>
</dbReference>
<dbReference type="GO" id="GO:0004866">
    <property type="term" value="F:endopeptidase inhibitor activity"/>
    <property type="evidence" value="ECO:0007669"/>
    <property type="project" value="InterPro"/>
</dbReference>
<evidence type="ECO:0000256" key="3">
    <source>
        <dbReference type="SAM" id="SignalP"/>
    </source>
</evidence>
<evidence type="ECO:0000259" key="4">
    <source>
        <dbReference type="SMART" id="SM01359"/>
    </source>
</evidence>
<dbReference type="EMBL" id="JAIOIV010000010">
    <property type="protein sequence ID" value="MBZ0154710.1"/>
    <property type="molecule type" value="Genomic_DNA"/>
</dbReference>
<evidence type="ECO:0000256" key="2">
    <source>
        <dbReference type="SAM" id="MobiDB-lite"/>
    </source>
</evidence>
<name>A0A953M052_9BACT</name>
<evidence type="ECO:0000313" key="7">
    <source>
        <dbReference type="Proteomes" id="UP000705867"/>
    </source>
</evidence>
<feature type="region of interest" description="Disordered" evidence="2">
    <location>
        <begin position="840"/>
        <end position="863"/>
    </location>
</feature>
<keyword evidence="3" id="KW-0732">Signal</keyword>
<feature type="domain" description="Alpha-2-macroglobulin bait region" evidence="4">
    <location>
        <begin position="1050"/>
        <end position="1206"/>
    </location>
</feature>
<comment type="caution">
    <text evidence="6">The sequence shown here is derived from an EMBL/GenBank/DDBJ whole genome shotgun (WGS) entry which is preliminary data.</text>
</comment>
<dbReference type="InterPro" id="IPR001599">
    <property type="entry name" value="Macroglobln_a2"/>
</dbReference>
<dbReference type="InterPro" id="IPR041246">
    <property type="entry name" value="Bact_MG10"/>
</dbReference>
<dbReference type="InterPro" id="IPR051802">
    <property type="entry name" value="YfhM-like"/>
</dbReference>
<dbReference type="SMART" id="SM01359">
    <property type="entry name" value="A2M_N_2"/>
    <property type="match status" value="1"/>
</dbReference>
<gene>
    <name evidence="6" type="ORF">K8I29_00675</name>
</gene>
<sequence>MRAYLFIPLIGLLCLASVVGAEEASYVEMFSPQGTVKGVRQVSVRFSGQMVPYGDPRLESPFEVQCPEEGRARWADGRNWVYGFERDLPAGVACTFTLKPGLTSLAGVPVGGQRSFSFSTGGPAILQAHPGEGSESIDENQIFLLSLDAAATEESVLAHAFCSIEGIKERVGVRLITGEERDRLLRMSAVGDDGRPRIALQCRQSFPNTARVSLVWGRGISSPGGMSTAEDQVLHFKTRPPFTATFRCGKENPHSGCIPLLPMELRFSAPVPAELAAAIVLKGPKGAIHKASPLGEEGAEGEKDGFVYRVVFKGPFPERAAFTLEVPKNLRDDAGRPLANADRFPLSVVTDAYPPLAKFSARFGIIELKGEPLLPVTLRNLEREIRTRTLKVGEEDGSLRDKGRQMMDGLKGRMHKVSSDREEKIISWLKEVGKAGRRRSVLQGVQGAGEFRLPKPGGAKAFEVIGIPLKEPGFYVVEMESRILGSSLLGEQRPMYVPTAALVTNLSAHFKRGRESSLVWVTTLDRAEPVKDAEITLRDCKGNAVWTGRTDSDGVARIKTSLPPEDKLPHCASRSDEEAYYDYPQMGALSGIHRGLFVFAKAGNDITFTHSSWDRGIEPWRYGLPGPSFRGPVIVHTVFDRTLLRSGETAHMKHLIRKRTMSGFSLVSGPELPKAVLLRHQGSGQQYEFPLSWKKDGSAETAWTVPAGSKLGRYEVFLLKEPSGKRTRQGAAMGGDAEGGEGFFPEGGPAEGWPSGAFRVEEFRVPLMKGSIQPPKEPLVNASGAEFDLMVSYLSGGGASHAPVSLRGQVQPRYIHFDEYEDFLFANGEVREGITVQPPYLEGEPIQEPQEDQASGEAGKKSVRSARITLDKAGSARATLSPLPSVSASHDLLAELEFRDPAGEVQTVSARIPLWPSKVLVGIKPESWAASGERFRFRTVVLDLSGKPVPNAPVTVELFQRKNYSHRKRTVGGFYSYEHVTEVKRIGRVCEGKTDAKGLLFCQAHSPVSGEVLLQATAADEAGNRSLAHREVWIAGKGEWWFDVSDSDRIDLLPERKKYEPGETAKFQVRMPFREATALITVEREGVVASFVRRISGKNPVVELPVKASYAPNVFVSVLCVRGRVGGVQPAAAVDLGKPAFKLGIAEIKVGGKPFQLKVGVSTDRREYRVREKVPVKIKVTRGNGTPPPKGTEVIVAAVDEGLLELMPNGSWNLFEAMMGRRGHEVRTATAQMQVVGKRHYGLKALPQGGGGGKQTTRELFDTLLFWKARVPLDDRGEAVVEIPLNDSLSGFRIVAVAHGGADLFGTGQTSVRTTQDLMILPGLPPLVREGDRFRAGFTVRNASHRRMDTEISISVPGVSGPGAVRETLDPGETKEVGWEVQAPQGVDSLSWEAAVRERGGAGEDRVALRQKVVAAVPVRTFQSTILQIDTPLLMEMERPGDALPGKGGVRVSFSPKLATGLDGVVHFMKKYPYTCIEQKVSRAVALRDGELWKRIMGELPSHLDRDGLVKYFPSVALGSDVLTTYLLAVSDEAGWKILDALRERMEEGLRGFVTGKVARYSALPTADLFLRKMAAVEALSRRGAAEPKLLDSIAVEPNLWPTSGVIDWTNVLLRMKDIPRREQRLAEAMQILRSRLTFQGSVMGFSTGRRDGLWWLMVSEDVNAVRTLLTFLDLEGMKEDIPRLVRGALGRQHNGAWDTTVANAWGMLAMEKFSEKFESVPVTGISSATVKDKTREVRWDGQPGGRSVHFGWSGEREKLHIGHKGSGRPWTFVQSLAAVPLQKPFFSGYTVRKTLIPVERKLKDAWSRGDVVRVRLELEAQSDMTWVVVDDPIPAGASLLGTGLGRDSELLTGGEGRAGWVWPAFEERSFEAFRAYYEMVPKGKWVVEYTMRLNNPGTFSLPETKVEALYAPEMRGELPNGRIEIRP</sequence>